<dbReference type="Proteomes" id="UP000199169">
    <property type="component" value="Unassembled WGS sequence"/>
</dbReference>
<keyword evidence="2" id="KW-1185">Reference proteome</keyword>
<accession>A0A1A8XXC7</accession>
<dbReference type="AntiFam" id="ANF00072">
    <property type="entry name" value="Shadow ORF (opposite TypA)"/>
</dbReference>
<protein>
    <submittedName>
        <fullName evidence="1">Uncharacterized protein</fullName>
    </submittedName>
</protein>
<dbReference type="EMBL" id="FLQX01000139">
    <property type="protein sequence ID" value="SBT08688.1"/>
    <property type="molecule type" value="Genomic_DNA"/>
</dbReference>
<proteinExistence type="predicted"/>
<sequence>MTHQSGAARQVHHLALEADQAARRDAVLEADAAASIGGHVLQVATPIAQRLHDCALVRFLDVEGQHFIGLALLAFDFLENHPWTADRQLVTLAAHGFKENRQVQLAAPGNQKTVGVCRFFDAQRHVGQQLLAQSLADLPAGDELAFSTGVGRVVDHESHVQRRLVDLQHRQRFGSLDIGDRAADRQVVDAGDQHDVAGQCFVHRYPFQPLEAEDLADLGRLRRAMLELAGGIGLAIHDDHLLGRLQASALNAADADASDVARVIQRRDLQLQRPVDLVGVRRRNMLEDGVEHRPHVRRGLGQVECRIAVDRRRVDHREIELLVIGTEFVEQVESVIDDPVRPGTVAVDLVHHDDRLQTEGQRLLGDEARLRHRPFNGIDQQQDAIDHRQHSFHFAAEVGVPRRVDDVDMHAQIVYRQILGQDRDPALFLEVVRVHHPFGDVLVGRESAGLDQQLVDQGGLAVVDVGNDGDVTDGAGHRGSSLSGRASSLAQDAVPAALQKGRDGSGGLIAREIGGAVERRQQLFARGLVNTDRLHGQKHARDPLITLGFTDGKGHVTAAQHRMADFYPQRLLLCRGFSSDILLGEEALGAAPGCGDRNAAAQHKVLTTPFGLIQYILVASQQFDSGGFA</sequence>
<evidence type="ECO:0000313" key="2">
    <source>
        <dbReference type="Proteomes" id="UP000199169"/>
    </source>
</evidence>
<reference evidence="1 2" key="1">
    <citation type="submission" date="2016-06" db="EMBL/GenBank/DDBJ databases">
        <authorList>
            <person name="Kjaerup R.B."/>
            <person name="Dalgaard T.S."/>
            <person name="Juul-Madsen H.R."/>
        </authorList>
    </citation>
    <scope>NUCLEOTIDE SEQUENCE [LARGE SCALE GENOMIC DNA]</scope>
    <source>
        <strain evidence="1">3</strain>
    </source>
</reference>
<gene>
    <name evidence="1" type="ORF">ACCAA_600035</name>
</gene>
<dbReference type="AlphaFoldDB" id="A0A1A8XXC7"/>
<evidence type="ECO:0000313" key="1">
    <source>
        <dbReference type="EMBL" id="SBT08688.1"/>
    </source>
</evidence>
<name>A0A1A8XXC7_9PROT</name>
<organism evidence="1 2">
    <name type="scientific">Candidatus Accumulibacter aalborgensis</name>
    <dbReference type="NCBI Taxonomy" id="1860102"/>
    <lineage>
        <taxon>Bacteria</taxon>
        <taxon>Pseudomonadati</taxon>
        <taxon>Pseudomonadota</taxon>
        <taxon>Betaproteobacteria</taxon>
        <taxon>Candidatus Accumulibacter</taxon>
    </lineage>
</organism>